<keyword evidence="2" id="KW-1185">Reference proteome</keyword>
<evidence type="ECO:0000313" key="1">
    <source>
        <dbReference type="EMBL" id="CQR71733.1"/>
    </source>
</evidence>
<protein>
    <submittedName>
        <fullName evidence="1">Uncharacterized protein</fullName>
    </submittedName>
</protein>
<evidence type="ECO:0000313" key="2">
    <source>
        <dbReference type="Proteomes" id="UP000049855"/>
    </source>
</evidence>
<dbReference type="AlphaFoldDB" id="A0A0U1KXT1"/>
<accession>A0A0U1KXT1</accession>
<dbReference type="RefSeq" id="WP_028972198.1">
    <property type="nucleotide sequence ID" value="NZ_CTRP01000005.1"/>
</dbReference>
<dbReference type="EMBL" id="CTRP01000005">
    <property type="protein sequence ID" value="CQR71733.1"/>
    <property type="molecule type" value="Genomic_DNA"/>
</dbReference>
<organism evidence="1 2">
    <name type="scientific">Sporomusa ovata</name>
    <dbReference type="NCBI Taxonomy" id="2378"/>
    <lineage>
        <taxon>Bacteria</taxon>
        <taxon>Bacillati</taxon>
        <taxon>Bacillota</taxon>
        <taxon>Negativicutes</taxon>
        <taxon>Selenomonadales</taxon>
        <taxon>Sporomusaceae</taxon>
        <taxon>Sporomusa</taxon>
    </lineage>
</organism>
<reference evidence="2" key="1">
    <citation type="submission" date="2015-03" db="EMBL/GenBank/DDBJ databases">
        <authorList>
            <person name="Nijsse Bart"/>
        </authorList>
    </citation>
    <scope>NUCLEOTIDE SEQUENCE [LARGE SCALE GENOMIC DNA]</scope>
</reference>
<gene>
    <name evidence="1" type="ORF">SpAn4DRAFT_3599</name>
</gene>
<sequence length="62" mass="7059">MFSKYIEQAAARAGNRRDYQGVCAIIRNLKKAGGKDQALAIKQKLFINYANRPAFRDELTRV</sequence>
<dbReference type="Proteomes" id="UP000049855">
    <property type="component" value="Unassembled WGS sequence"/>
</dbReference>
<proteinExistence type="predicted"/>
<name>A0A0U1KXT1_9FIRM</name>